<reference evidence="4 5" key="1">
    <citation type="submission" date="2023-11" db="EMBL/GenBank/DDBJ databases">
        <title>Draft genome of Azohydromonas lata strain H1 (DSM1123), a polyhydroxyalkanoate producer.</title>
        <authorList>
            <person name="Traversa D."/>
            <person name="D'Addabbo P."/>
            <person name="Pazzani C."/>
            <person name="Manzari C."/>
            <person name="Chiara M."/>
            <person name="Scrascia M."/>
        </authorList>
    </citation>
    <scope>NUCLEOTIDE SEQUENCE [LARGE SCALE GENOMIC DNA]</scope>
    <source>
        <strain evidence="4 5">H1</strain>
    </source>
</reference>
<name>A0ABU5IKF4_9BURK</name>
<feature type="transmembrane region" description="Helical" evidence="2">
    <location>
        <begin position="499"/>
        <end position="521"/>
    </location>
</feature>
<keyword evidence="2" id="KW-0812">Transmembrane</keyword>
<dbReference type="InterPro" id="IPR014345">
    <property type="entry name" value="XrtA_polysacc_chain"/>
</dbReference>
<dbReference type="RefSeq" id="WP_322467143.1">
    <property type="nucleotide sequence ID" value="NZ_JAXOJX010000043.1"/>
</dbReference>
<dbReference type="Pfam" id="PF13807">
    <property type="entry name" value="GNVR"/>
    <property type="match status" value="1"/>
</dbReference>
<evidence type="ECO:0000256" key="1">
    <source>
        <dbReference type="SAM" id="Coils"/>
    </source>
</evidence>
<feature type="coiled-coil region" evidence="1">
    <location>
        <begin position="168"/>
        <end position="238"/>
    </location>
</feature>
<evidence type="ECO:0000256" key="2">
    <source>
        <dbReference type="SAM" id="Phobius"/>
    </source>
</evidence>
<dbReference type="InterPro" id="IPR032807">
    <property type="entry name" value="GNVR"/>
</dbReference>
<feature type="transmembrane region" description="Helical" evidence="2">
    <location>
        <begin position="20"/>
        <end position="40"/>
    </location>
</feature>
<dbReference type="NCBIfam" id="TIGR03007">
    <property type="entry name" value="pepcterm_ChnLen"/>
    <property type="match status" value="1"/>
</dbReference>
<feature type="transmembrane region" description="Helical" evidence="2">
    <location>
        <begin position="436"/>
        <end position="458"/>
    </location>
</feature>
<protein>
    <submittedName>
        <fullName evidence="4">XrtA system polysaccharide chain length determinant</fullName>
    </submittedName>
</protein>
<evidence type="ECO:0000313" key="4">
    <source>
        <dbReference type="EMBL" id="MDZ5459393.1"/>
    </source>
</evidence>
<feature type="coiled-coil region" evidence="1">
    <location>
        <begin position="349"/>
        <end position="393"/>
    </location>
</feature>
<comment type="caution">
    <text evidence="4">The sequence shown here is derived from an EMBL/GenBank/DDBJ whole genome shotgun (WGS) entry which is preliminary data.</text>
</comment>
<evidence type="ECO:0000259" key="3">
    <source>
        <dbReference type="Pfam" id="PF13807"/>
    </source>
</evidence>
<keyword evidence="1" id="KW-0175">Coiled coil</keyword>
<accession>A0ABU5IKF4</accession>
<feature type="domain" description="Tyrosine-protein kinase G-rich" evidence="3">
    <location>
        <begin position="377"/>
        <end position="455"/>
    </location>
</feature>
<dbReference type="PANTHER" id="PTHR32309">
    <property type="entry name" value="TYROSINE-PROTEIN KINASE"/>
    <property type="match status" value="1"/>
</dbReference>
<proteinExistence type="predicted"/>
<dbReference type="EMBL" id="JAXOJX010000043">
    <property type="protein sequence ID" value="MDZ5459393.1"/>
    <property type="molecule type" value="Genomic_DNA"/>
</dbReference>
<dbReference type="PANTHER" id="PTHR32309:SF13">
    <property type="entry name" value="FERRIC ENTEROBACTIN TRANSPORT PROTEIN FEPE"/>
    <property type="match status" value="1"/>
</dbReference>
<evidence type="ECO:0000313" key="5">
    <source>
        <dbReference type="Proteomes" id="UP001293718"/>
    </source>
</evidence>
<organism evidence="4 5">
    <name type="scientific">Azohydromonas lata</name>
    <dbReference type="NCBI Taxonomy" id="45677"/>
    <lineage>
        <taxon>Bacteria</taxon>
        <taxon>Pseudomonadati</taxon>
        <taxon>Pseudomonadota</taxon>
        <taxon>Betaproteobacteria</taxon>
        <taxon>Burkholderiales</taxon>
        <taxon>Sphaerotilaceae</taxon>
        <taxon>Azohydromonas</taxon>
    </lineage>
</organism>
<keyword evidence="5" id="KW-1185">Reference proteome</keyword>
<dbReference type="Proteomes" id="UP001293718">
    <property type="component" value="Unassembled WGS sequence"/>
</dbReference>
<sequence length="525" mass="57952">MEELLEQLSAFSRGMWRFRWHGLVVAWVVAVVGATVVWRLPDRYEASARIYVDTQSILRPLMLGLAVQPNVDQQLQMLSRTLISRPNVEKLIHMANLDLKEASIPEQEALIESLTNKLSIKAVGRDNFYQLSYLDSNPEKARRVIQSLVSIFVESSLGASRKDTNSAKLFLDEQIKAYRAKLEEAETRLKEFRLRNIELQTGSGKDSANRLTELSGLLEQAKLELREAETARDTARAQLAGKSVVAASGSASASVDSAALALATPEIDARLEAQRRHLDELLQRFTDQHPEVLSTRRLLKDLEEQKRREVDDLRRSAAASGSAIVATGSNASPAALELSKLLASSEVQVATLRARVAEFTARYAVAREQMKTAPALEAEAAQLNRDYDIHKKNYEGLVARRESATMSGQLEDAGVAEFRLIDPPRVPPKPAAPNRLLLLPVVLVAGLVLGVVISLAMSQLRPVFYQGGELRNKLGLPLLGVVTLVMTETQQRQERLDRLRFLGALGALVGVMLLVMAATALKTMK</sequence>
<dbReference type="InterPro" id="IPR050445">
    <property type="entry name" value="Bact_polysacc_biosynth/exp"/>
</dbReference>
<keyword evidence="2" id="KW-1133">Transmembrane helix</keyword>
<gene>
    <name evidence="4" type="ORF">SM757_22700</name>
</gene>
<keyword evidence="2" id="KW-0472">Membrane</keyword>